<proteinExistence type="predicted"/>
<name>A0ABV6QV46_9ACTN</name>
<dbReference type="Proteomes" id="UP001589890">
    <property type="component" value="Unassembled WGS sequence"/>
</dbReference>
<keyword evidence="1" id="KW-1133">Transmembrane helix</keyword>
<accession>A0ABV6QV46</accession>
<keyword evidence="1" id="KW-0812">Transmembrane</keyword>
<protein>
    <recommendedName>
        <fullName evidence="4">Serine protease</fullName>
    </recommendedName>
</protein>
<evidence type="ECO:0008006" key="4">
    <source>
        <dbReference type="Google" id="ProtNLM"/>
    </source>
</evidence>
<keyword evidence="1" id="KW-0472">Membrane</keyword>
<evidence type="ECO:0000313" key="3">
    <source>
        <dbReference type="Proteomes" id="UP001589890"/>
    </source>
</evidence>
<dbReference type="InterPro" id="IPR009003">
    <property type="entry name" value="Peptidase_S1_PA"/>
</dbReference>
<sequence>MAPVRRRGPRAWFLIPLVLVVAAAGVGVGWLLQTDDGIVDPLEAERAVGAGVVTVLATTCSGTGRATGFLVGDNKVVTVASAIYGPVSVAIVTADGQVRGATVIGTSTNDDGLALLRISAPLDVSAPPRTKKAPAVGAEMALVGTGNRYIGTEDVGSGTVKVAITPGNRLASSVHTALHGAPLVTADDKVAGMATPGGNYLTAAELEPYLGASPPISPTATLCPEAWGPKDDPVTPTLEEAPSELSAQVMQTFQRYVRAVNAHQPEAIRATYTGRQLAVAPEDAIRQQHRTTYLFGPRVSDITQFGNGARARMIFTTIHSSDGPAASIDGGLTCARWNIVYTLMPDGGVLKLAGLSPKVEPCDGA</sequence>
<keyword evidence="3" id="KW-1185">Reference proteome</keyword>
<dbReference type="SUPFAM" id="SSF50494">
    <property type="entry name" value="Trypsin-like serine proteases"/>
    <property type="match status" value="1"/>
</dbReference>
<evidence type="ECO:0000256" key="1">
    <source>
        <dbReference type="SAM" id="Phobius"/>
    </source>
</evidence>
<dbReference type="Gene3D" id="2.40.10.10">
    <property type="entry name" value="Trypsin-like serine proteases"/>
    <property type="match status" value="1"/>
</dbReference>
<reference evidence="2 3" key="1">
    <citation type="submission" date="2024-09" db="EMBL/GenBank/DDBJ databases">
        <authorList>
            <person name="Sun Q."/>
            <person name="Mori K."/>
        </authorList>
    </citation>
    <scope>NUCLEOTIDE SEQUENCE [LARGE SCALE GENOMIC DNA]</scope>
    <source>
        <strain evidence="2 3">CGMCC 1.15906</strain>
    </source>
</reference>
<dbReference type="SUPFAM" id="SSF54427">
    <property type="entry name" value="NTF2-like"/>
    <property type="match status" value="1"/>
</dbReference>
<organism evidence="2 3">
    <name type="scientific">Kribbella deserti</name>
    <dbReference type="NCBI Taxonomy" id="1926257"/>
    <lineage>
        <taxon>Bacteria</taxon>
        <taxon>Bacillati</taxon>
        <taxon>Actinomycetota</taxon>
        <taxon>Actinomycetes</taxon>
        <taxon>Propionibacteriales</taxon>
        <taxon>Kribbellaceae</taxon>
        <taxon>Kribbella</taxon>
    </lineage>
</organism>
<dbReference type="InterPro" id="IPR032710">
    <property type="entry name" value="NTF2-like_dom_sf"/>
</dbReference>
<evidence type="ECO:0000313" key="2">
    <source>
        <dbReference type="EMBL" id="MFC0628501.1"/>
    </source>
</evidence>
<dbReference type="InterPro" id="IPR043504">
    <property type="entry name" value="Peptidase_S1_PA_chymotrypsin"/>
</dbReference>
<dbReference type="EMBL" id="JBHLTC010000039">
    <property type="protein sequence ID" value="MFC0628501.1"/>
    <property type="molecule type" value="Genomic_DNA"/>
</dbReference>
<comment type="caution">
    <text evidence="2">The sequence shown here is derived from an EMBL/GenBank/DDBJ whole genome shotgun (WGS) entry which is preliminary data.</text>
</comment>
<gene>
    <name evidence="2" type="ORF">ACFFGN_30810</name>
</gene>
<feature type="transmembrane region" description="Helical" evidence="1">
    <location>
        <begin position="12"/>
        <end position="32"/>
    </location>
</feature>